<dbReference type="Gene3D" id="2.40.70.10">
    <property type="entry name" value="Acid Proteases"/>
    <property type="match status" value="2"/>
</dbReference>
<dbReference type="Pfam" id="PF14541">
    <property type="entry name" value="TAXi_C"/>
    <property type="match status" value="1"/>
</dbReference>
<sequence>MIRCPYFIHFPVSTSHLPYPTFDLDSQPPRLSMAAYHLQLLLYLFLVSAAQTTLFHGGFLLDITKDAQTLQYTTQLLIGTPQLPTKLVVHLSGQSLWLNCAHSSSSRHFVRHGSLPCLMAKSGGQTPTALSPIPTICDVHQENPITGSTNFGDLAEDTVTVSDGMGVDRFLFLCSPEYLLKTLATGAKGMLGFGRSKIAFQSQAVNNFDIPRKFSICLSSSEGFIISGLGISKCLSYTPLISTHGHDGYYVNVKSIKINGRKLVLQPIRGVEISTIVPYTTMKSPIYGIFTKAYVKAASSMNMTMVAPVAPFGFCFSSQRKVPEIELVLQSELVKWMIQGRNSMVQVSDSVMCLGFVDGGLNMRGSVSVVLGGYQLEDHILEFNLGTGMLGFSPSLLREGNSCSNMKNALVSTPLTL</sequence>
<evidence type="ECO:0000313" key="4">
    <source>
        <dbReference type="Proteomes" id="UP001157418"/>
    </source>
</evidence>
<organism evidence="3 4">
    <name type="scientific">Lactuca virosa</name>
    <dbReference type="NCBI Taxonomy" id="75947"/>
    <lineage>
        <taxon>Eukaryota</taxon>
        <taxon>Viridiplantae</taxon>
        <taxon>Streptophyta</taxon>
        <taxon>Embryophyta</taxon>
        <taxon>Tracheophyta</taxon>
        <taxon>Spermatophyta</taxon>
        <taxon>Magnoliopsida</taxon>
        <taxon>eudicotyledons</taxon>
        <taxon>Gunneridae</taxon>
        <taxon>Pentapetalae</taxon>
        <taxon>asterids</taxon>
        <taxon>campanulids</taxon>
        <taxon>Asterales</taxon>
        <taxon>Asteraceae</taxon>
        <taxon>Cichorioideae</taxon>
        <taxon>Cichorieae</taxon>
        <taxon>Lactucinae</taxon>
        <taxon>Lactuca</taxon>
    </lineage>
</organism>
<dbReference type="GO" id="GO:0006508">
    <property type="term" value="P:proteolysis"/>
    <property type="evidence" value="ECO:0007669"/>
    <property type="project" value="InterPro"/>
</dbReference>
<dbReference type="Pfam" id="PF14543">
    <property type="entry name" value="TAXi_N"/>
    <property type="match status" value="1"/>
</dbReference>
<dbReference type="InterPro" id="IPR001461">
    <property type="entry name" value="Aspartic_peptidase_A1"/>
</dbReference>
<evidence type="ECO:0000256" key="1">
    <source>
        <dbReference type="ARBA" id="ARBA00007447"/>
    </source>
</evidence>
<evidence type="ECO:0000259" key="2">
    <source>
        <dbReference type="PROSITE" id="PS51767"/>
    </source>
</evidence>
<proteinExistence type="inferred from homology"/>
<dbReference type="PANTHER" id="PTHR47965:SF46">
    <property type="entry name" value="BASIC 7S GLOBULIN-LIKE"/>
    <property type="match status" value="1"/>
</dbReference>
<comment type="caution">
    <text evidence="3">The sequence shown here is derived from an EMBL/GenBank/DDBJ whole genome shotgun (WGS) entry which is preliminary data.</text>
</comment>
<accession>A0AAU9N9Z7</accession>
<dbReference type="InterPro" id="IPR032799">
    <property type="entry name" value="TAXi_C"/>
</dbReference>
<feature type="domain" description="Peptidase A1" evidence="2">
    <location>
        <begin position="72"/>
        <end position="393"/>
    </location>
</feature>
<dbReference type="InterPro" id="IPR033121">
    <property type="entry name" value="PEPTIDASE_A1"/>
</dbReference>
<dbReference type="AlphaFoldDB" id="A0AAU9N9Z7"/>
<dbReference type="SUPFAM" id="SSF50630">
    <property type="entry name" value="Acid proteases"/>
    <property type="match status" value="1"/>
</dbReference>
<keyword evidence="4" id="KW-1185">Reference proteome</keyword>
<dbReference type="InterPro" id="IPR021109">
    <property type="entry name" value="Peptidase_aspartic_dom_sf"/>
</dbReference>
<protein>
    <recommendedName>
        <fullName evidence="2">Peptidase A1 domain-containing protein</fullName>
    </recommendedName>
</protein>
<dbReference type="InterPro" id="IPR032861">
    <property type="entry name" value="TAXi_N"/>
</dbReference>
<evidence type="ECO:0000313" key="3">
    <source>
        <dbReference type="EMBL" id="CAH1433249.1"/>
    </source>
</evidence>
<name>A0AAU9N9Z7_9ASTR</name>
<dbReference type="EMBL" id="CAKMRJ010003334">
    <property type="protein sequence ID" value="CAH1433249.1"/>
    <property type="molecule type" value="Genomic_DNA"/>
</dbReference>
<dbReference type="PANTHER" id="PTHR47965">
    <property type="entry name" value="ASPARTYL PROTEASE-RELATED"/>
    <property type="match status" value="1"/>
</dbReference>
<gene>
    <name evidence="3" type="ORF">LVIROSA_LOCUS19846</name>
</gene>
<dbReference type="PROSITE" id="PS51767">
    <property type="entry name" value="PEPTIDASE_A1"/>
    <property type="match status" value="1"/>
</dbReference>
<reference evidence="3 4" key="1">
    <citation type="submission" date="2022-01" db="EMBL/GenBank/DDBJ databases">
        <authorList>
            <person name="Xiong W."/>
            <person name="Schranz E."/>
        </authorList>
    </citation>
    <scope>NUCLEOTIDE SEQUENCE [LARGE SCALE GENOMIC DNA]</scope>
</reference>
<dbReference type="GO" id="GO:0004190">
    <property type="term" value="F:aspartic-type endopeptidase activity"/>
    <property type="evidence" value="ECO:0007669"/>
    <property type="project" value="InterPro"/>
</dbReference>
<dbReference type="Proteomes" id="UP001157418">
    <property type="component" value="Unassembled WGS sequence"/>
</dbReference>
<comment type="similarity">
    <text evidence="1">Belongs to the peptidase A1 family.</text>
</comment>